<proteinExistence type="predicted"/>
<feature type="region of interest" description="Disordered" evidence="2">
    <location>
        <begin position="32"/>
        <end position="52"/>
    </location>
</feature>
<dbReference type="RefSeq" id="WP_377348307.1">
    <property type="nucleotide sequence ID" value="NZ_JBHLTP010000011.1"/>
</dbReference>
<protein>
    <submittedName>
        <fullName evidence="4">3D domain-containing protein</fullName>
    </submittedName>
</protein>
<gene>
    <name evidence="4" type="ORF">ACFFGV_12490</name>
</gene>
<evidence type="ECO:0000313" key="5">
    <source>
        <dbReference type="Proteomes" id="UP001589836"/>
    </source>
</evidence>
<evidence type="ECO:0000313" key="4">
    <source>
        <dbReference type="EMBL" id="MFC0524384.1"/>
    </source>
</evidence>
<name>A0ABV6LQ20_9BACI</name>
<dbReference type="PANTHER" id="PTHR39160:SF6">
    <property type="entry name" value="CELL WALL-BINDING PROTEIN YOCH"/>
    <property type="match status" value="1"/>
</dbReference>
<dbReference type="InterPro" id="IPR010611">
    <property type="entry name" value="3D_dom"/>
</dbReference>
<evidence type="ECO:0000256" key="2">
    <source>
        <dbReference type="SAM" id="MobiDB-lite"/>
    </source>
</evidence>
<dbReference type="Proteomes" id="UP001589836">
    <property type="component" value="Unassembled WGS sequence"/>
</dbReference>
<organism evidence="4 5">
    <name type="scientific">Pontibacillus salicampi</name>
    <dbReference type="NCBI Taxonomy" id="1449801"/>
    <lineage>
        <taxon>Bacteria</taxon>
        <taxon>Bacillati</taxon>
        <taxon>Bacillota</taxon>
        <taxon>Bacilli</taxon>
        <taxon>Bacillales</taxon>
        <taxon>Bacillaceae</taxon>
        <taxon>Pontibacillus</taxon>
    </lineage>
</organism>
<comment type="caution">
    <text evidence="4">The sequence shown here is derived from an EMBL/GenBank/DDBJ whole genome shotgun (WGS) entry which is preliminary data.</text>
</comment>
<sequence>MKKMLMTCVATVLLGLGFGGFSFYKQQEVHAETTDAGNKKHGKEVSRKDTTLQTKTNESTYFDTHTSVTHATSKKGQAAGDKHEMTGNKTLTMEATAYTASCEGCSGITRTGINLLANPDKKVIAVDPDVIPLGSKVHVEGYGTAIAGDIGSDIQGNRIDIFIPKRQDALEFGRKPVKVEIIS</sequence>
<evidence type="ECO:0000259" key="3">
    <source>
        <dbReference type="Pfam" id="PF06725"/>
    </source>
</evidence>
<dbReference type="SUPFAM" id="SSF50685">
    <property type="entry name" value="Barwin-like endoglucanases"/>
    <property type="match status" value="1"/>
</dbReference>
<dbReference type="EMBL" id="JBHLTP010000011">
    <property type="protein sequence ID" value="MFC0524384.1"/>
    <property type="molecule type" value="Genomic_DNA"/>
</dbReference>
<dbReference type="InterPro" id="IPR036908">
    <property type="entry name" value="RlpA-like_sf"/>
</dbReference>
<keyword evidence="5" id="KW-1185">Reference proteome</keyword>
<feature type="domain" description="3D" evidence="3">
    <location>
        <begin position="122"/>
        <end position="182"/>
    </location>
</feature>
<dbReference type="PANTHER" id="PTHR39160">
    <property type="entry name" value="CELL WALL-BINDING PROTEIN YOCH"/>
    <property type="match status" value="1"/>
</dbReference>
<evidence type="ECO:0000256" key="1">
    <source>
        <dbReference type="ARBA" id="ARBA00022729"/>
    </source>
</evidence>
<dbReference type="Pfam" id="PF06725">
    <property type="entry name" value="3D"/>
    <property type="match status" value="1"/>
</dbReference>
<dbReference type="CDD" id="cd22786">
    <property type="entry name" value="DPBB_YuiC-like"/>
    <property type="match status" value="1"/>
</dbReference>
<dbReference type="Gene3D" id="2.40.40.10">
    <property type="entry name" value="RlpA-like domain"/>
    <property type="match status" value="1"/>
</dbReference>
<dbReference type="InterPro" id="IPR051933">
    <property type="entry name" value="Resuscitation_pf_RpfB"/>
</dbReference>
<accession>A0ABV6LQ20</accession>
<reference evidence="4 5" key="1">
    <citation type="submission" date="2024-09" db="EMBL/GenBank/DDBJ databases">
        <authorList>
            <person name="Sun Q."/>
            <person name="Mori K."/>
        </authorList>
    </citation>
    <scope>NUCLEOTIDE SEQUENCE [LARGE SCALE GENOMIC DNA]</scope>
    <source>
        <strain evidence="4 5">NCAIM B.02529</strain>
    </source>
</reference>
<keyword evidence="1" id="KW-0732">Signal</keyword>